<name>A0A450UJK4_9GAMM</name>
<evidence type="ECO:0000313" key="3">
    <source>
        <dbReference type="EMBL" id="VFJ92729.1"/>
    </source>
</evidence>
<gene>
    <name evidence="3" type="ORF">BECKLFY1418B_GA0070995_103825</name>
</gene>
<dbReference type="Pfam" id="PF12183">
    <property type="entry name" value="NotI"/>
    <property type="match status" value="1"/>
</dbReference>
<dbReference type="AlphaFoldDB" id="A0A450UJK4"/>
<evidence type="ECO:0000256" key="1">
    <source>
        <dbReference type="SAM" id="MobiDB-lite"/>
    </source>
</evidence>
<keyword evidence="3" id="KW-0255">Endonuclease</keyword>
<proteinExistence type="predicted"/>
<dbReference type="InterPro" id="IPR022009">
    <property type="entry name" value="Resctriction_endonuc_II_NotI"/>
</dbReference>
<keyword evidence="3" id="KW-0540">Nuclease</keyword>
<feature type="domain" description="Restriction endonuclease type II NotI" evidence="2">
    <location>
        <begin position="37"/>
        <end position="250"/>
    </location>
</feature>
<organism evidence="3">
    <name type="scientific">Candidatus Kentrum sp. LFY</name>
    <dbReference type="NCBI Taxonomy" id="2126342"/>
    <lineage>
        <taxon>Bacteria</taxon>
        <taxon>Pseudomonadati</taxon>
        <taxon>Pseudomonadota</taxon>
        <taxon>Gammaproteobacteria</taxon>
        <taxon>Candidatus Kentrum</taxon>
    </lineage>
</organism>
<feature type="region of interest" description="Disordered" evidence="1">
    <location>
        <begin position="291"/>
        <end position="311"/>
    </location>
</feature>
<sequence length="311" mass="35610">MSKKFKNHTGDFAKRMPPHPLAEIFGFPFDNQSDLAVRYRSKRLCPFNNKVPNCTKDKANDPLGACSIFDGDDLVITCPVRFRQNWIVADDAADFFFPRDTQWTSLTEVRLKDKHGRVAGNIDVVLVSYDDYGRVIDFGAIEIQAVYISGNVRRPFKRYMQSPRRNAWMDWRSEINNPRPDYLSSSRKRLAPQLLYKGGIIDAWHKKSAVAIDSSFFRTLPKLEHVPRDKANVAWLIYDPVYDDLSSVYQLRHTNTVYTNFGSALSTITESEPGNVSNFLAILQDKLDEKLEENNPPDAPTLDRIVGIDEE</sequence>
<reference evidence="3" key="1">
    <citation type="submission" date="2019-02" db="EMBL/GenBank/DDBJ databases">
        <authorList>
            <person name="Gruber-Vodicka R. H."/>
            <person name="Seah K. B. B."/>
        </authorList>
    </citation>
    <scope>NUCLEOTIDE SEQUENCE</scope>
    <source>
        <strain evidence="3">BECK_M7</strain>
    </source>
</reference>
<dbReference type="GO" id="GO:0004519">
    <property type="term" value="F:endonuclease activity"/>
    <property type="evidence" value="ECO:0007669"/>
    <property type="project" value="UniProtKB-KW"/>
</dbReference>
<keyword evidence="3" id="KW-0378">Hydrolase</keyword>
<dbReference type="EMBL" id="CAADFF010000038">
    <property type="protein sequence ID" value="VFJ92729.1"/>
    <property type="molecule type" value="Genomic_DNA"/>
</dbReference>
<protein>
    <submittedName>
        <fullName evidence="3">Restriction endonuclease NotI</fullName>
    </submittedName>
</protein>
<evidence type="ECO:0000259" key="2">
    <source>
        <dbReference type="Pfam" id="PF12183"/>
    </source>
</evidence>
<accession>A0A450UJK4</accession>